<keyword evidence="3" id="KW-1185">Reference proteome</keyword>
<evidence type="ECO:0000313" key="2">
    <source>
        <dbReference type="EMBL" id="KAH3837219.1"/>
    </source>
</evidence>
<dbReference type="EMBL" id="JAIWYP010000004">
    <property type="protein sequence ID" value="KAH3837219.1"/>
    <property type="molecule type" value="Genomic_DNA"/>
</dbReference>
<reference evidence="2" key="2">
    <citation type="submission" date="2020-11" db="EMBL/GenBank/DDBJ databases">
        <authorList>
            <person name="McCartney M.A."/>
            <person name="Auch B."/>
            <person name="Kono T."/>
            <person name="Mallez S."/>
            <person name="Becker A."/>
            <person name="Gohl D.M."/>
            <person name="Silverstein K.A.T."/>
            <person name="Koren S."/>
            <person name="Bechman K.B."/>
            <person name="Herman A."/>
            <person name="Abrahante J.E."/>
            <person name="Garbe J."/>
        </authorList>
    </citation>
    <scope>NUCLEOTIDE SEQUENCE</scope>
    <source>
        <strain evidence="2">Duluth1</strain>
        <tissue evidence="2">Whole animal</tissue>
    </source>
</reference>
<dbReference type="AlphaFoldDB" id="A0A9D4KCZ0"/>
<comment type="caution">
    <text evidence="2">The sequence shown here is derived from an EMBL/GenBank/DDBJ whole genome shotgun (WGS) entry which is preliminary data.</text>
</comment>
<gene>
    <name evidence="2" type="ORF">DPMN_110600</name>
</gene>
<accession>A0A9D4KCZ0</accession>
<evidence type="ECO:0000313" key="3">
    <source>
        <dbReference type="Proteomes" id="UP000828390"/>
    </source>
</evidence>
<name>A0A9D4KCZ0_DREPO</name>
<sequence length="61" mass="6857">MPARPPLQYASPGYSCRSHALHEDQSSVQASRARLPGPRDEARKTTPTRPVYITFIYLCPN</sequence>
<reference evidence="2" key="1">
    <citation type="journal article" date="2019" name="bioRxiv">
        <title>The Genome of the Zebra Mussel, Dreissena polymorpha: A Resource for Invasive Species Research.</title>
        <authorList>
            <person name="McCartney M.A."/>
            <person name="Auch B."/>
            <person name="Kono T."/>
            <person name="Mallez S."/>
            <person name="Zhang Y."/>
            <person name="Obille A."/>
            <person name="Becker A."/>
            <person name="Abrahante J.E."/>
            <person name="Garbe J."/>
            <person name="Badalamenti J.P."/>
            <person name="Herman A."/>
            <person name="Mangelson H."/>
            <person name="Liachko I."/>
            <person name="Sullivan S."/>
            <person name="Sone E.D."/>
            <person name="Koren S."/>
            <person name="Silverstein K.A.T."/>
            <person name="Beckman K.B."/>
            <person name="Gohl D.M."/>
        </authorList>
    </citation>
    <scope>NUCLEOTIDE SEQUENCE</scope>
    <source>
        <strain evidence="2">Duluth1</strain>
        <tissue evidence="2">Whole animal</tissue>
    </source>
</reference>
<evidence type="ECO:0000256" key="1">
    <source>
        <dbReference type="SAM" id="MobiDB-lite"/>
    </source>
</evidence>
<protein>
    <submittedName>
        <fullName evidence="2">Uncharacterized protein</fullName>
    </submittedName>
</protein>
<dbReference type="Proteomes" id="UP000828390">
    <property type="component" value="Unassembled WGS sequence"/>
</dbReference>
<proteinExistence type="predicted"/>
<feature type="region of interest" description="Disordered" evidence="1">
    <location>
        <begin position="20"/>
        <end position="46"/>
    </location>
</feature>
<organism evidence="2 3">
    <name type="scientific">Dreissena polymorpha</name>
    <name type="common">Zebra mussel</name>
    <name type="synonym">Mytilus polymorpha</name>
    <dbReference type="NCBI Taxonomy" id="45954"/>
    <lineage>
        <taxon>Eukaryota</taxon>
        <taxon>Metazoa</taxon>
        <taxon>Spiralia</taxon>
        <taxon>Lophotrochozoa</taxon>
        <taxon>Mollusca</taxon>
        <taxon>Bivalvia</taxon>
        <taxon>Autobranchia</taxon>
        <taxon>Heteroconchia</taxon>
        <taxon>Euheterodonta</taxon>
        <taxon>Imparidentia</taxon>
        <taxon>Neoheterodontei</taxon>
        <taxon>Myida</taxon>
        <taxon>Dreissenoidea</taxon>
        <taxon>Dreissenidae</taxon>
        <taxon>Dreissena</taxon>
    </lineage>
</organism>